<dbReference type="SUPFAM" id="SSF53335">
    <property type="entry name" value="S-adenosyl-L-methionine-dependent methyltransferases"/>
    <property type="match status" value="1"/>
</dbReference>
<dbReference type="InterPro" id="IPR014431">
    <property type="entry name" value="Tellurite-R_TehB-2"/>
</dbReference>
<dbReference type="Pfam" id="PF09313">
    <property type="entry name" value="TehB-like"/>
    <property type="match status" value="1"/>
</dbReference>
<reference evidence="3 4" key="1">
    <citation type="submission" date="2014-03" db="EMBL/GenBank/DDBJ databases">
        <title>Draft Genome of Photorhabdus temperata Meg1.</title>
        <authorList>
            <person name="Hurst S.G.IV."/>
            <person name="Morris K."/>
            <person name="Thomas K."/>
            <person name="Tisa L.S."/>
        </authorList>
    </citation>
    <scope>NUCLEOTIDE SEQUENCE [LARGE SCALE GENOMIC DNA]</scope>
    <source>
        <strain evidence="3 4">Meg1</strain>
    </source>
</reference>
<dbReference type="PATRIC" id="fig|1393735.3.peg.247"/>
<dbReference type="InterPro" id="IPR015392">
    <property type="entry name" value="TehB/YeaR-like_dom"/>
</dbReference>
<keyword evidence="3" id="KW-0808">Transferase</keyword>
<dbReference type="PANTHER" id="PTHR43861">
    <property type="entry name" value="TRANS-ACONITATE 2-METHYLTRANSFERASE-RELATED"/>
    <property type="match status" value="1"/>
</dbReference>
<dbReference type="GO" id="GO:0008757">
    <property type="term" value="F:S-adenosylmethionine-dependent methyltransferase activity"/>
    <property type="evidence" value="ECO:0007669"/>
    <property type="project" value="InterPro"/>
</dbReference>
<protein>
    <submittedName>
        <fullName evidence="3">Tellurite resistance protein TehB</fullName>
        <ecNumber evidence="3">2.1.1.265</ecNumber>
    </submittedName>
</protein>
<accession>A0A081S1Q8</accession>
<dbReference type="InterPro" id="IPR004537">
    <property type="entry name" value="Tellurite-R_MeTrfase_TehB"/>
</dbReference>
<dbReference type="Proteomes" id="UP000028002">
    <property type="component" value="Unassembled WGS sequence"/>
</dbReference>
<dbReference type="InterPro" id="IPR029063">
    <property type="entry name" value="SAM-dependent_MTases_sf"/>
</dbReference>
<evidence type="ECO:0000259" key="1">
    <source>
        <dbReference type="Pfam" id="PF03848"/>
    </source>
</evidence>
<organism evidence="3 4">
    <name type="scientific">Photorhabdus temperata subsp. temperata Meg1</name>
    <dbReference type="NCBI Taxonomy" id="1393735"/>
    <lineage>
        <taxon>Bacteria</taxon>
        <taxon>Pseudomonadati</taxon>
        <taxon>Pseudomonadota</taxon>
        <taxon>Gammaproteobacteria</taxon>
        <taxon>Enterobacterales</taxon>
        <taxon>Morganellaceae</taxon>
        <taxon>Photorhabdus</taxon>
    </lineage>
</organism>
<dbReference type="PIRSF" id="PIRSF005215">
    <property type="entry name" value="TehB"/>
    <property type="match status" value="1"/>
</dbReference>
<dbReference type="RefSeq" id="WP_023043892.1">
    <property type="nucleotide sequence ID" value="NZ_CAWLUD010000003.1"/>
</dbReference>
<evidence type="ECO:0000259" key="2">
    <source>
        <dbReference type="Pfam" id="PF09313"/>
    </source>
</evidence>
<dbReference type="EMBL" id="JGVH01000003">
    <property type="protein sequence ID" value="KER04861.1"/>
    <property type="molecule type" value="Genomic_DNA"/>
</dbReference>
<dbReference type="GO" id="GO:0032259">
    <property type="term" value="P:methylation"/>
    <property type="evidence" value="ECO:0007669"/>
    <property type="project" value="UniProtKB-KW"/>
</dbReference>
<sequence length="291" mass="33833">MSDFVCYKRMPIWQKNTIPGMFTERHNTKEGTYACLEILEGELEFVIFDGDQEKTAYFNVQKQPPIIQPEVWHKIKWVSDDIKCQLSFLCEPQYLFYKQNNLSLPHSEIRYLADIISPCKTLDLGSGRGRNAFYLAERGYDVTAVDISLQHIDAINAIKEKQQVKNIYTAVYDINLHNIVEKYDLIISTVVLMFLQRGKIADIIHNIQKQTNKGGVNLIVCPVETDSAPYSLLPFKCFLKPRELESYYADWEMIKYNENPGHLHKTDENGNRIKLNFATLIARKKINRRFA</sequence>
<dbReference type="AlphaFoldDB" id="A0A081S1Q8"/>
<name>A0A081S1Q8_PHOTE</name>
<dbReference type="Pfam" id="PF03848">
    <property type="entry name" value="TehB"/>
    <property type="match status" value="1"/>
</dbReference>
<gene>
    <name evidence="3" type="ORF">MEG1DRAFT_00247</name>
</gene>
<dbReference type="Gene3D" id="2.60.120.10">
    <property type="entry name" value="Jelly Rolls"/>
    <property type="match status" value="1"/>
</dbReference>
<dbReference type="InterPro" id="IPR015985">
    <property type="entry name" value="TehB-like_dom"/>
</dbReference>
<proteinExistence type="predicted"/>
<feature type="domain" description="TehB/YeaR-like" evidence="2">
    <location>
        <begin position="8"/>
        <end position="86"/>
    </location>
</feature>
<dbReference type="NCBIfam" id="NF008992">
    <property type="entry name" value="PRK12335.1"/>
    <property type="match status" value="1"/>
</dbReference>
<keyword evidence="3" id="KW-0489">Methyltransferase</keyword>
<evidence type="ECO:0000313" key="3">
    <source>
        <dbReference type="EMBL" id="KER04861.1"/>
    </source>
</evidence>
<dbReference type="InterPro" id="IPR014710">
    <property type="entry name" value="RmlC-like_jellyroll"/>
</dbReference>
<feature type="domain" description="Tellurite resistance methyltransferase TehB-like" evidence="1">
    <location>
        <begin position="88"/>
        <end position="281"/>
    </location>
</feature>
<evidence type="ECO:0000313" key="4">
    <source>
        <dbReference type="Proteomes" id="UP000028002"/>
    </source>
</evidence>
<dbReference type="Gene3D" id="3.40.50.150">
    <property type="entry name" value="Vaccinia Virus protein VP39"/>
    <property type="match status" value="1"/>
</dbReference>
<comment type="caution">
    <text evidence="3">The sequence shown here is derived from an EMBL/GenBank/DDBJ whole genome shotgun (WGS) entry which is preliminary data.</text>
</comment>
<dbReference type="GO" id="GO:0046690">
    <property type="term" value="P:response to tellurium ion"/>
    <property type="evidence" value="ECO:0007669"/>
    <property type="project" value="InterPro"/>
</dbReference>
<dbReference type="EC" id="2.1.1.265" evidence="3"/>
<dbReference type="CDD" id="cd02440">
    <property type="entry name" value="AdoMet_MTases"/>
    <property type="match status" value="1"/>
</dbReference>
<dbReference type="NCBIfam" id="TIGR00477">
    <property type="entry name" value="tehB"/>
    <property type="match status" value="1"/>
</dbReference>
<dbReference type="SUPFAM" id="SSF51197">
    <property type="entry name" value="Clavaminate synthase-like"/>
    <property type="match status" value="1"/>
</dbReference>
<dbReference type="GO" id="GO:0005737">
    <property type="term" value="C:cytoplasm"/>
    <property type="evidence" value="ECO:0007669"/>
    <property type="project" value="InterPro"/>
</dbReference>